<dbReference type="STRING" id="1526.SAMN02910262_02498"/>
<evidence type="ECO:0000256" key="2">
    <source>
        <dbReference type="ARBA" id="ARBA00022448"/>
    </source>
</evidence>
<dbReference type="PRINTS" id="PR00173">
    <property type="entry name" value="EDTRNSPORT"/>
</dbReference>
<feature type="transmembrane region" description="Helical" evidence="7">
    <location>
        <begin position="137"/>
        <end position="154"/>
    </location>
</feature>
<organism evidence="8 9">
    <name type="scientific">[Clostridium] aminophilum</name>
    <dbReference type="NCBI Taxonomy" id="1526"/>
    <lineage>
        <taxon>Bacteria</taxon>
        <taxon>Bacillati</taxon>
        <taxon>Bacillota</taxon>
        <taxon>Clostridia</taxon>
        <taxon>Lachnospirales</taxon>
        <taxon>Lachnospiraceae</taxon>
    </lineage>
</organism>
<keyword evidence="4 7" id="KW-0812">Transmembrane</keyword>
<dbReference type="GO" id="GO:0015293">
    <property type="term" value="F:symporter activity"/>
    <property type="evidence" value="ECO:0007669"/>
    <property type="project" value="UniProtKB-KW"/>
</dbReference>
<keyword evidence="6 7" id="KW-0472">Membrane</keyword>
<dbReference type="eggNOG" id="COG1301">
    <property type="taxonomic scope" value="Bacteria"/>
</dbReference>
<protein>
    <submittedName>
        <fullName evidence="8">Na+/H+-dicarboxylate symporter</fullName>
    </submittedName>
</protein>
<dbReference type="GO" id="GO:0006835">
    <property type="term" value="P:dicarboxylic acid transport"/>
    <property type="evidence" value="ECO:0007669"/>
    <property type="project" value="TreeGrafter"/>
</dbReference>
<feature type="transmembrane region" description="Helical" evidence="7">
    <location>
        <begin position="287"/>
        <end position="305"/>
    </location>
</feature>
<keyword evidence="2" id="KW-0813">Transport</keyword>
<evidence type="ECO:0000313" key="8">
    <source>
        <dbReference type="EMBL" id="SET54403.1"/>
    </source>
</evidence>
<dbReference type="PANTHER" id="PTHR42865">
    <property type="entry name" value="PROTON/GLUTAMATE-ASPARTATE SYMPORTER"/>
    <property type="match status" value="1"/>
</dbReference>
<feature type="transmembrane region" description="Helical" evidence="7">
    <location>
        <begin position="486"/>
        <end position="512"/>
    </location>
</feature>
<feature type="transmembrane region" description="Helical" evidence="7">
    <location>
        <begin position="461"/>
        <end position="480"/>
    </location>
</feature>
<evidence type="ECO:0000256" key="1">
    <source>
        <dbReference type="ARBA" id="ARBA00004651"/>
    </source>
</evidence>
<feature type="transmembrane region" description="Helical" evidence="7">
    <location>
        <begin position="317"/>
        <end position="338"/>
    </location>
</feature>
<evidence type="ECO:0000256" key="4">
    <source>
        <dbReference type="ARBA" id="ARBA00022692"/>
    </source>
</evidence>
<comment type="subcellular location">
    <subcellularLocation>
        <location evidence="1">Cell membrane</location>
        <topology evidence="1">Multi-pass membrane protein</topology>
    </subcellularLocation>
</comment>
<evidence type="ECO:0000313" key="9">
    <source>
        <dbReference type="Proteomes" id="UP000199820"/>
    </source>
</evidence>
<dbReference type="InterPro" id="IPR001991">
    <property type="entry name" value="Na-dicarboxylate_symporter"/>
</dbReference>
<evidence type="ECO:0000256" key="3">
    <source>
        <dbReference type="ARBA" id="ARBA00022475"/>
    </source>
</evidence>
<feature type="transmembrane region" description="Helical" evidence="7">
    <location>
        <begin position="174"/>
        <end position="198"/>
    </location>
</feature>
<dbReference type="Proteomes" id="UP000199820">
    <property type="component" value="Unassembled WGS sequence"/>
</dbReference>
<feature type="transmembrane region" description="Helical" evidence="7">
    <location>
        <begin position="358"/>
        <end position="381"/>
    </location>
</feature>
<dbReference type="Pfam" id="PF00375">
    <property type="entry name" value="SDF"/>
    <property type="match status" value="1"/>
</dbReference>
<dbReference type="GO" id="GO:0005886">
    <property type="term" value="C:plasma membrane"/>
    <property type="evidence" value="ECO:0007669"/>
    <property type="project" value="UniProtKB-SubCell"/>
</dbReference>
<evidence type="ECO:0000256" key="6">
    <source>
        <dbReference type="ARBA" id="ARBA00023136"/>
    </source>
</evidence>
<dbReference type="PANTHER" id="PTHR42865:SF7">
    <property type="entry name" value="PROTON_GLUTAMATE-ASPARTATE SYMPORTER"/>
    <property type="match status" value="1"/>
</dbReference>
<reference evidence="8 9" key="1">
    <citation type="submission" date="2016-10" db="EMBL/GenBank/DDBJ databases">
        <authorList>
            <person name="de Groot N.N."/>
        </authorList>
    </citation>
    <scope>NUCLEOTIDE SEQUENCE [LARGE SCALE GENOMIC DNA]</scope>
    <source>
        <strain evidence="8 9">KH1P1</strain>
    </source>
</reference>
<dbReference type="RefSeq" id="WP_074649584.1">
    <property type="nucleotide sequence ID" value="NZ_FOIL01000024.1"/>
</dbReference>
<feature type="transmembrane region" description="Helical" evidence="7">
    <location>
        <begin position="210"/>
        <end position="233"/>
    </location>
</feature>
<accession>A0A1I0F8Z8</accession>
<keyword evidence="9" id="KW-1185">Reference proteome</keyword>
<dbReference type="EMBL" id="FOIL01000024">
    <property type="protein sequence ID" value="SET54403.1"/>
    <property type="molecule type" value="Genomic_DNA"/>
</dbReference>
<dbReference type="Gene3D" id="1.10.3860.10">
    <property type="entry name" value="Sodium:dicarboxylate symporter"/>
    <property type="match status" value="1"/>
</dbReference>
<keyword evidence="3" id="KW-1003">Cell membrane</keyword>
<gene>
    <name evidence="8" type="ORF">SAMN04487771_10247</name>
</gene>
<keyword evidence="5 7" id="KW-1133">Transmembrane helix</keyword>
<dbReference type="InterPro" id="IPR036458">
    <property type="entry name" value="Na:dicarbo_symporter_sf"/>
</dbReference>
<dbReference type="SUPFAM" id="SSF118215">
    <property type="entry name" value="Proton glutamate symport protein"/>
    <property type="match status" value="1"/>
</dbReference>
<dbReference type="OrthoDB" id="9768885at2"/>
<evidence type="ECO:0000256" key="5">
    <source>
        <dbReference type="ARBA" id="ARBA00022989"/>
    </source>
</evidence>
<name>A0A1I0F8Z8_9FIRM</name>
<dbReference type="AlphaFoldDB" id="A0A1I0F8Z8"/>
<proteinExistence type="predicted"/>
<sequence length="548" mass="59599">MNKKVLKADRDAIANGVNFIQESLKARDISKRKIAQTLLTSEEVLAKILESAPAESDIVIEIKGHFGNLAIQIKSACEVFAVSDIYENLRIDEFDEDAGDVIRKLYDKLFADTLSIRNSRGKTTVTFPVKKSPYSSLVYTIAALVLGILTGFLIHKLFPAAVGKNISTIIITPIYTMFINFLKMIVAPLVFFSVAYSIADFRDLKALGRIAFEMVIFYLMTSVIAIFVGYFTYQLFPIGNTDLAMAVSEETAESTLQKAESVTISIKDTLVGIIPSDIITPFQKSDMLQLIFMAVIFGIAAASLAGKMPEFKRMLGIFNAVFSKITSVIVKLIPIVVFCSMAKMMIAMDFGTLLNVFVWTPVVYFGDILMIGMYIILLAVFAGLAPHKFLKKYFPAMVSAFTCASSNAALPTSIERCDKMGISPKIYSFSLPLGATINMDGSCISLLISALFCAKIFQIPVTPSVLLSLFISIMVLSVGSPGVPGGNLVCIALLIPQIGVPAEAISLIMGLYPLVGMMQTCTNVTGDAVVSTIVAKREGLLDTKKFNS</sequence>
<evidence type="ECO:0000256" key="7">
    <source>
        <dbReference type="SAM" id="Phobius"/>
    </source>
</evidence>